<name>A0AAD4JKS6_PERFH</name>
<evidence type="ECO:0000313" key="8">
    <source>
        <dbReference type="Proteomes" id="UP001190926"/>
    </source>
</evidence>
<evidence type="ECO:0000256" key="2">
    <source>
        <dbReference type="ARBA" id="ARBA00022603"/>
    </source>
</evidence>
<feature type="region of interest" description="Disordered" evidence="6">
    <location>
        <begin position="73"/>
        <end position="98"/>
    </location>
</feature>
<dbReference type="GO" id="GO:0046872">
    <property type="term" value="F:metal ion binding"/>
    <property type="evidence" value="ECO:0007669"/>
    <property type="project" value="UniProtKB-KW"/>
</dbReference>
<dbReference type="AlphaFoldDB" id="A0AAD4JKS6"/>
<dbReference type="InterPro" id="IPR042086">
    <property type="entry name" value="MeTrfase_capping"/>
</dbReference>
<evidence type="ECO:0000256" key="4">
    <source>
        <dbReference type="ARBA" id="ARBA00022723"/>
    </source>
</evidence>
<proteinExistence type="inferred from homology"/>
<dbReference type="Proteomes" id="UP001190926">
    <property type="component" value="Unassembled WGS sequence"/>
</dbReference>
<keyword evidence="3" id="KW-0808">Transferase</keyword>
<evidence type="ECO:0000256" key="5">
    <source>
        <dbReference type="ARBA" id="ARBA00022842"/>
    </source>
</evidence>
<evidence type="ECO:0000256" key="6">
    <source>
        <dbReference type="SAM" id="MobiDB-lite"/>
    </source>
</evidence>
<keyword evidence="5" id="KW-0460">Magnesium</keyword>
<dbReference type="GO" id="GO:0032259">
    <property type="term" value="P:methylation"/>
    <property type="evidence" value="ECO:0007669"/>
    <property type="project" value="UniProtKB-KW"/>
</dbReference>
<dbReference type="InterPro" id="IPR005299">
    <property type="entry name" value="MeTrfase_7"/>
</dbReference>
<dbReference type="GO" id="GO:0008168">
    <property type="term" value="F:methyltransferase activity"/>
    <property type="evidence" value="ECO:0007669"/>
    <property type="project" value="UniProtKB-KW"/>
</dbReference>
<evidence type="ECO:0000256" key="1">
    <source>
        <dbReference type="ARBA" id="ARBA00007967"/>
    </source>
</evidence>
<feature type="compositionally biased region" description="Low complexity" evidence="6">
    <location>
        <begin position="36"/>
        <end position="52"/>
    </location>
</feature>
<protein>
    <submittedName>
        <fullName evidence="7">Uncharacterized protein</fullName>
    </submittedName>
</protein>
<dbReference type="Gene3D" id="3.40.50.150">
    <property type="entry name" value="Vaccinia Virus protein VP39"/>
    <property type="match status" value="1"/>
</dbReference>
<keyword evidence="4" id="KW-0479">Metal-binding</keyword>
<comment type="caution">
    <text evidence="7">The sequence shown here is derived from an EMBL/GenBank/DDBJ whole genome shotgun (WGS) entry which is preliminary data.</text>
</comment>
<sequence length="495" mass="54795">MQTLPGANSNLPQPPFSSFSQPIIFGAGFPSDKLPSSSLSLSAPSSPSHLLSRQNGPSPLIIPKLQHLRRKKWESGGGRRWRGTAATESGVASPANSEERLGRRRIGISFTFSGELEVVAVVASMVERASTLESGVIFVGVSVVVVHGGHRRRRRCSNSFGEETRGALDVAKPIIEEIISKEFDMKKHVGNSVFCIADYGCSTGHNSFPAMDIIIEAIKKKQQSPKIPEFCVYFNDVVSNDFNTLFSSLPANNMVGYHAAGVPGDFHRRLLPPSSIHFAFSSWSLHWLSKVPEAVASRDSPAWNEGQILYSGERKEVCDAYLEQFGKDMKSFLESRAVEIVGGGLMALLIPGVPSSWNHQTEYTTPSNVNFFGSCLVDMAKKRRLSKEKIDEFNIPFYFTTPEELKDILQRSQSFSIERMEIVSNPGKYTLPSVEARAGFYRAVLEGLLTQHFDSDIIDELFDLYMNKLAASPLFLDPNNDKSIVILVVLKRLLD</sequence>
<comment type="similarity">
    <text evidence="1">Belongs to the methyltransferase superfamily. Type-7 methyltransferase family.</text>
</comment>
<dbReference type="PANTHER" id="PTHR31009">
    <property type="entry name" value="S-ADENOSYL-L-METHIONINE:CARBOXYL METHYLTRANSFERASE FAMILY PROTEIN"/>
    <property type="match status" value="1"/>
</dbReference>
<reference evidence="7 8" key="1">
    <citation type="journal article" date="2021" name="Nat. Commun.">
        <title>Incipient diploidization of the medicinal plant Perilla within 10,000 years.</title>
        <authorList>
            <person name="Zhang Y."/>
            <person name="Shen Q."/>
            <person name="Leng L."/>
            <person name="Zhang D."/>
            <person name="Chen S."/>
            <person name="Shi Y."/>
            <person name="Ning Z."/>
            <person name="Chen S."/>
        </authorList>
    </citation>
    <scope>NUCLEOTIDE SEQUENCE [LARGE SCALE GENOMIC DNA]</scope>
    <source>
        <strain evidence="8">cv. PC099</strain>
    </source>
</reference>
<evidence type="ECO:0000256" key="3">
    <source>
        <dbReference type="ARBA" id="ARBA00022679"/>
    </source>
</evidence>
<organism evidence="7 8">
    <name type="scientific">Perilla frutescens var. hirtella</name>
    <name type="common">Perilla citriodora</name>
    <name type="synonym">Perilla setoyensis</name>
    <dbReference type="NCBI Taxonomy" id="608512"/>
    <lineage>
        <taxon>Eukaryota</taxon>
        <taxon>Viridiplantae</taxon>
        <taxon>Streptophyta</taxon>
        <taxon>Embryophyta</taxon>
        <taxon>Tracheophyta</taxon>
        <taxon>Spermatophyta</taxon>
        <taxon>Magnoliopsida</taxon>
        <taxon>eudicotyledons</taxon>
        <taxon>Gunneridae</taxon>
        <taxon>Pentapetalae</taxon>
        <taxon>asterids</taxon>
        <taxon>lamiids</taxon>
        <taxon>Lamiales</taxon>
        <taxon>Lamiaceae</taxon>
        <taxon>Nepetoideae</taxon>
        <taxon>Elsholtzieae</taxon>
        <taxon>Perilla</taxon>
    </lineage>
</organism>
<dbReference type="Pfam" id="PF03492">
    <property type="entry name" value="Methyltransf_7"/>
    <property type="match status" value="1"/>
</dbReference>
<dbReference type="InterPro" id="IPR029063">
    <property type="entry name" value="SAM-dependent_MTases_sf"/>
</dbReference>
<accession>A0AAD4JKS6</accession>
<keyword evidence="8" id="KW-1185">Reference proteome</keyword>
<gene>
    <name evidence="7" type="ORF">C2S53_016858</name>
</gene>
<feature type="region of interest" description="Disordered" evidence="6">
    <location>
        <begin position="36"/>
        <end position="57"/>
    </location>
</feature>
<keyword evidence="2" id="KW-0489">Methyltransferase</keyword>
<dbReference type="Gene3D" id="1.10.1200.270">
    <property type="entry name" value="Methyltransferase, alpha-helical capping domain"/>
    <property type="match status" value="1"/>
</dbReference>
<evidence type="ECO:0000313" key="7">
    <source>
        <dbReference type="EMBL" id="KAH6835670.1"/>
    </source>
</evidence>
<dbReference type="EMBL" id="SDAM02000033">
    <property type="protein sequence ID" value="KAH6835670.1"/>
    <property type="molecule type" value="Genomic_DNA"/>
</dbReference>
<dbReference type="SUPFAM" id="SSF53335">
    <property type="entry name" value="S-adenosyl-L-methionine-dependent methyltransferases"/>
    <property type="match status" value="1"/>
</dbReference>